<dbReference type="PANTHER" id="PTHR44554">
    <property type="entry name" value="LRP2-BINDING PROTEIN"/>
    <property type="match status" value="1"/>
</dbReference>
<dbReference type="OrthoDB" id="2384430at2759"/>
<evidence type="ECO:0000313" key="9">
    <source>
        <dbReference type="Proteomes" id="UP000549394"/>
    </source>
</evidence>
<evidence type="ECO:0000256" key="7">
    <source>
        <dbReference type="PROSITE-ProRule" id="PRU00339"/>
    </source>
</evidence>
<protein>
    <recommendedName>
        <fullName evidence="6">LRP2-binding protein</fullName>
    </recommendedName>
</protein>
<dbReference type="PROSITE" id="PS50005">
    <property type="entry name" value="TPR"/>
    <property type="match status" value="1"/>
</dbReference>
<comment type="subcellular location">
    <subcellularLocation>
        <location evidence="1">Cytoplasm</location>
    </subcellularLocation>
</comment>
<name>A0A7I8VRF0_9ANNE</name>
<dbReference type="InterPro" id="IPR006597">
    <property type="entry name" value="Sel1-like"/>
</dbReference>
<sequence>MELTKELTVERIPTQTTISLAEKEGLDVSEYNEEELTEILIAKLKERIDKGNNQARFQLGQLYFENKDYVTARKYFEDAVECHNDWQAKFQLSVILYDCMDNDEEKHKGLELMKSIAESTAPSAQHLVRLAQYNLGRAYYQGFGTDQSDTEAEKWWLLAADDGNPAGSVRAQSTLGLFYTTPDRRDLKKSFFWHSEATGNGSLESQGALGMMYLLGMGTKSNAESAFICLREAAERGNIYALANLIAYYYKRKLFSKAVELAARLAQVEDPDSIAQDTNTLPSYCRKGLALASYYYGRMLQLGLGVKKNEQEAKNYYSRSFQFDADVCARMHASMVHGEI</sequence>
<evidence type="ECO:0000256" key="2">
    <source>
        <dbReference type="ARBA" id="ARBA00022490"/>
    </source>
</evidence>
<keyword evidence="4 7" id="KW-0802">TPR repeat</keyword>
<feature type="repeat" description="TPR" evidence="7">
    <location>
        <begin position="53"/>
        <end position="86"/>
    </location>
</feature>
<comment type="function">
    <text evidence="5">May act as an adapter that regulates LRP2 function.</text>
</comment>
<keyword evidence="3" id="KW-0677">Repeat</keyword>
<keyword evidence="9" id="KW-1185">Reference proteome</keyword>
<evidence type="ECO:0000256" key="3">
    <source>
        <dbReference type="ARBA" id="ARBA00022737"/>
    </source>
</evidence>
<evidence type="ECO:0000256" key="4">
    <source>
        <dbReference type="ARBA" id="ARBA00022803"/>
    </source>
</evidence>
<reference evidence="8 9" key="1">
    <citation type="submission" date="2020-08" db="EMBL/GenBank/DDBJ databases">
        <authorList>
            <person name="Hejnol A."/>
        </authorList>
    </citation>
    <scope>NUCLEOTIDE SEQUENCE [LARGE SCALE GENOMIC DNA]</scope>
</reference>
<dbReference type="AlphaFoldDB" id="A0A7I8VRF0"/>
<dbReference type="Pfam" id="PF08238">
    <property type="entry name" value="Sel1"/>
    <property type="match status" value="5"/>
</dbReference>
<evidence type="ECO:0000256" key="1">
    <source>
        <dbReference type="ARBA" id="ARBA00004496"/>
    </source>
</evidence>
<organism evidence="8 9">
    <name type="scientific">Dimorphilus gyrociliatus</name>
    <dbReference type="NCBI Taxonomy" id="2664684"/>
    <lineage>
        <taxon>Eukaryota</taxon>
        <taxon>Metazoa</taxon>
        <taxon>Spiralia</taxon>
        <taxon>Lophotrochozoa</taxon>
        <taxon>Annelida</taxon>
        <taxon>Polychaeta</taxon>
        <taxon>Polychaeta incertae sedis</taxon>
        <taxon>Dinophilidae</taxon>
        <taxon>Dimorphilus</taxon>
    </lineage>
</organism>
<evidence type="ECO:0000256" key="6">
    <source>
        <dbReference type="ARBA" id="ARBA00039954"/>
    </source>
</evidence>
<evidence type="ECO:0000313" key="8">
    <source>
        <dbReference type="EMBL" id="CAD5118076.1"/>
    </source>
</evidence>
<proteinExistence type="predicted"/>
<dbReference type="PANTHER" id="PTHR44554:SF1">
    <property type="entry name" value="LRP2-BINDING PROTEIN"/>
    <property type="match status" value="1"/>
</dbReference>
<accession>A0A7I8VRF0</accession>
<dbReference type="InterPro" id="IPR011990">
    <property type="entry name" value="TPR-like_helical_dom_sf"/>
</dbReference>
<comment type="caution">
    <text evidence="8">The sequence shown here is derived from an EMBL/GenBank/DDBJ whole genome shotgun (WGS) entry which is preliminary data.</text>
</comment>
<gene>
    <name evidence="8" type="ORF">DGYR_LOCUS6512</name>
</gene>
<dbReference type="InterPro" id="IPR019734">
    <property type="entry name" value="TPR_rpt"/>
</dbReference>
<dbReference type="InterPro" id="IPR052323">
    <property type="entry name" value="LRP2-binding"/>
</dbReference>
<dbReference type="SUPFAM" id="SSF81901">
    <property type="entry name" value="HCP-like"/>
    <property type="match status" value="1"/>
</dbReference>
<keyword evidence="2" id="KW-0963">Cytoplasm</keyword>
<dbReference type="Gene3D" id="1.25.40.10">
    <property type="entry name" value="Tetratricopeptide repeat domain"/>
    <property type="match status" value="1"/>
</dbReference>
<evidence type="ECO:0000256" key="5">
    <source>
        <dbReference type="ARBA" id="ARBA00037614"/>
    </source>
</evidence>
<dbReference type="GO" id="GO:0005737">
    <property type="term" value="C:cytoplasm"/>
    <property type="evidence" value="ECO:0007669"/>
    <property type="project" value="UniProtKB-SubCell"/>
</dbReference>
<dbReference type="SMART" id="SM00671">
    <property type="entry name" value="SEL1"/>
    <property type="match status" value="5"/>
</dbReference>
<dbReference type="Proteomes" id="UP000549394">
    <property type="component" value="Unassembled WGS sequence"/>
</dbReference>
<dbReference type="EMBL" id="CAJFCJ010000008">
    <property type="protein sequence ID" value="CAD5118076.1"/>
    <property type="molecule type" value="Genomic_DNA"/>
</dbReference>